<dbReference type="GO" id="GO:0003723">
    <property type="term" value="F:RNA binding"/>
    <property type="evidence" value="ECO:0007669"/>
    <property type="project" value="TreeGrafter"/>
</dbReference>
<feature type="region of interest" description="Disordered" evidence="1">
    <location>
        <begin position="271"/>
        <end position="302"/>
    </location>
</feature>
<accession>G0UYE5</accession>
<evidence type="ECO:0000313" key="2">
    <source>
        <dbReference type="EMBL" id="CCC94412.1"/>
    </source>
</evidence>
<dbReference type="Gene3D" id="3.30.1390.20">
    <property type="entry name" value="Ribosomal protein L30, ferredoxin-like fold domain"/>
    <property type="match status" value="1"/>
</dbReference>
<dbReference type="GO" id="GO:0003735">
    <property type="term" value="F:structural constituent of ribosome"/>
    <property type="evidence" value="ECO:0007669"/>
    <property type="project" value="TreeGrafter"/>
</dbReference>
<dbReference type="InterPro" id="IPR036919">
    <property type="entry name" value="Ribo_uL30_ferredoxin-like_sf"/>
</dbReference>
<organism evidence="2">
    <name type="scientific">Trypanosoma congolense (strain IL3000)</name>
    <dbReference type="NCBI Taxonomy" id="1068625"/>
    <lineage>
        <taxon>Eukaryota</taxon>
        <taxon>Discoba</taxon>
        <taxon>Euglenozoa</taxon>
        <taxon>Kinetoplastea</taxon>
        <taxon>Metakinetoplastina</taxon>
        <taxon>Trypanosomatida</taxon>
        <taxon>Trypanosomatidae</taxon>
        <taxon>Trypanosoma</taxon>
        <taxon>Nannomonas</taxon>
    </lineage>
</organism>
<evidence type="ECO:0000256" key="1">
    <source>
        <dbReference type="SAM" id="MobiDB-lite"/>
    </source>
</evidence>
<dbReference type="SUPFAM" id="SSF55129">
    <property type="entry name" value="Ribosomal protein L30p/L7e"/>
    <property type="match status" value="1"/>
</dbReference>
<dbReference type="InterPro" id="IPR039699">
    <property type="entry name" value="Ribosomal_uL30"/>
</dbReference>
<gene>
    <name evidence="2" type="ORF">TCIL3000_10_11930</name>
</gene>
<dbReference type="PANTHER" id="PTHR11524">
    <property type="entry name" value="60S RIBOSOMAL PROTEIN L7"/>
    <property type="match status" value="1"/>
</dbReference>
<protein>
    <submittedName>
        <fullName evidence="2">Uncharacterized protein TCIL3000_10_11930</fullName>
    </submittedName>
</protein>
<dbReference type="EMBL" id="HE575323">
    <property type="protein sequence ID" value="CCC94412.1"/>
    <property type="molecule type" value="Genomic_DNA"/>
</dbReference>
<dbReference type="PANTHER" id="PTHR11524:SF40">
    <property type="entry name" value="RIBOSOMAL PROTEIN L7, PUTATIVE-RELATED"/>
    <property type="match status" value="1"/>
</dbReference>
<reference evidence="2" key="1">
    <citation type="journal article" date="2012" name="Proc. Natl. Acad. Sci. U.S.A.">
        <title>Antigenic diversity is generated by distinct evolutionary mechanisms in African trypanosome species.</title>
        <authorList>
            <person name="Jackson A.P."/>
            <person name="Berry A."/>
            <person name="Aslett M."/>
            <person name="Allison H.C."/>
            <person name="Burton P."/>
            <person name="Vavrova-Anderson J."/>
            <person name="Brown R."/>
            <person name="Browne H."/>
            <person name="Corton N."/>
            <person name="Hauser H."/>
            <person name="Gamble J."/>
            <person name="Gilderthorp R."/>
            <person name="Marcello L."/>
            <person name="McQuillan J."/>
            <person name="Otto T.D."/>
            <person name="Quail M.A."/>
            <person name="Sanders M.J."/>
            <person name="van Tonder A."/>
            <person name="Ginger M.L."/>
            <person name="Field M.C."/>
            <person name="Barry J.D."/>
            <person name="Hertz-Fowler C."/>
            <person name="Berriman M."/>
        </authorList>
    </citation>
    <scope>NUCLEOTIDE SEQUENCE</scope>
    <source>
        <strain evidence="2">IL3000</strain>
    </source>
</reference>
<dbReference type="GO" id="GO:0022625">
    <property type="term" value="C:cytosolic large ribosomal subunit"/>
    <property type="evidence" value="ECO:0007669"/>
    <property type="project" value="TreeGrafter"/>
</dbReference>
<sequence>MGKNPPKWLPGTRVKETILLQRKSVERLRADRLLRRDKLQERRDRHRAKIDAKRKRKLSTKKFITAQTILKHAQRRERQGRLFRKIGEKVLGKRERMGKEYVKSLEDARVVLMVRARGKQIPYEVANAFQRLGLDNIYAARLLCLSPQNDPLVKQLGPFSVIGHPEPAQLDELIRTRGSLWDENTRTKRLINGNLMLEEALGQFNVLCIEDLCDVIINKTEHVREVLKRIAPFDFHPPRQLYMERHRPTRQKLEVMNKDSFVEYLTQELRNSAKREKATAKRVTPGKGKSAKKSSSTSQKSA</sequence>
<dbReference type="AlphaFoldDB" id="G0UYE5"/>
<dbReference type="VEuPathDB" id="TriTrypDB:TcIL3000_10_11930"/>
<proteinExistence type="predicted"/>
<dbReference type="GO" id="GO:0000463">
    <property type="term" value="P:maturation of LSU-rRNA from tricistronic rRNA transcript (SSU-rRNA, 5.8S rRNA, LSU-rRNA)"/>
    <property type="evidence" value="ECO:0007669"/>
    <property type="project" value="TreeGrafter"/>
</dbReference>
<dbReference type="Gene3D" id="1.10.15.30">
    <property type="match status" value="1"/>
</dbReference>
<feature type="compositionally biased region" description="Low complexity" evidence="1">
    <location>
        <begin position="293"/>
        <end position="302"/>
    </location>
</feature>
<name>G0UYE5_TRYCI</name>